<dbReference type="AlphaFoldDB" id="A0A0F9ADG9"/>
<organism evidence="2">
    <name type="scientific">marine sediment metagenome</name>
    <dbReference type="NCBI Taxonomy" id="412755"/>
    <lineage>
        <taxon>unclassified sequences</taxon>
        <taxon>metagenomes</taxon>
        <taxon>ecological metagenomes</taxon>
    </lineage>
</organism>
<dbReference type="EMBL" id="LAZR01055372">
    <property type="protein sequence ID" value="KKK76509.1"/>
    <property type="molecule type" value="Genomic_DNA"/>
</dbReference>
<feature type="domain" description="HTH cro/C1-type" evidence="1">
    <location>
        <begin position="14"/>
        <end position="69"/>
    </location>
</feature>
<dbReference type="InterPro" id="IPR001387">
    <property type="entry name" value="Cro/C1-type_HTH"/>
</dbReference>
<protein>
    <recommendedName>
        <fullName evidence="1">HTH cro/C1-type domain-containing protein</fullName>
    </recommendedName>
</protein>
<dbReference type="InterPro" id="IPR010982">
    <property type="entry name" value="Lambda_DNA-bd_dom_sf"/>
</dbReference>
<proteinExistence type="predicted"/>
<dbReference type="SUPFAM" id="SSF47413">
    <property type="entry name" value="lambda repressor-like DNA-binding domains"/>
    <property type="match status" value="1"/>
</dbReference>
<comment type="caution">
    <text evidence="2">The sequence shown here is derived from an EMBL/GenBank/DDBJ whole genome shotgun (WGS) entry which is preliminary data.</text>
</comment>
<dbReference type="SMART" id="SM00530">
    <property type="entry name" value="HTH_XRE"/>
    <property type="match status" value="1"/>
</dbReference>
<dbReference type="GO" id="GO:0003677">
    <property type="term" value="F:DNA binding"/>
    <property type="evidence" value="ECO:0007669"/>
    <property type="project" value="InterPro"/>
</dbReference>
<dbReference type="CDD" id="cd00093">
    <property type="entry name" value="HTH_XRE"/>
    <property type="match status" value="1"/>
</dbReference>
<evidence type="ECO:0000313" key="2">
    <source>
        <dbReference type="EMBL" id="KKK76509.1"/>
    </source>
</evidence>
<accession>A0A0F9ADG9</accession>
<reference evidence="2" key="1">
    <citation type="journal article" date="2015" name="Nature">
        <title>Complex archaea that bridge the gap between prokaryotes and eukaryotes.</title>
        <authorList>
            <person name="Spang A."/>
            <person name="Saw J.H."/>
            <person name="Jorgensen S.L."/>
            <person name="Zaremba-Niedzwiedzka K."/>
            <person name="Martijn J."/>
            <person name="Lind A.E."/>
            <person name="van Eijk R."/>
            <person name="Schleper C."/>
            <person name="Guy L."/>
            <person name="Ettema T.J."/>
        </authorList>
    </citation>
    <scope>NUCLEOTIDE SEQUENCE</scope>
</reference>
<sequence>MGYIDDMGTNISDQLREAIANTGQSLRAIARAAGTHHGQLARFMAGDREIRTGTVDKLAEYLGVRLTKPRRRERFRTNGGPGQW</sequence>
<dbReference type="Pfam" id="PF13560">
    <property type="entry name" value="HTH_31"/>
    <property type="match status" value="1"/>
</dbReference>
<name>A0A0F9ADG9_9ZZZZ</name>
<gene>
    <name evidence="2" type="ORF">LCGC14_2862940</name>
</gene>
<evidence type="ECO:0000259" key="1">
    <source>
        <dbReference type="SMART" id="SM00530"/>
    </source>
</evidence>
<dbReference type="Gene3D" id="1.10.260.40">
    <property type="entry name" value="lambda repressor-like DNA-binding domains"/>
    <property type="match status" value="1"/>
</dbReference>